<dbReference type="AlphaFoldDB" id="A0A2N9M779"/>
<dbReference type="Proteomes" id="UP000239735">
    <property type="component" value="Unassembled WGS sequence"/>
</dbReference>
<proteinExistence type="predicted"/>
<sequence>MDQVASDSAANRPRPCASLAHGVCQDGTGIVAATIAQPGSEVDLLRELILPSALRLGQSHGIFERNFALLKAGGSSGVTAELETAMHIDPDDADAQNNLDAARTATAKWAMDSP</sequence>
<accession>A0A2N9M779</accession>
<evidence type="ECO:0000313" key="2">
    <source>
        <dbReference type="Proteomes" id="UP000239735"/>
    </source>
</evidence>
<name>A0A2N9M779_9BACT</name>
<protein>
    <submittedName>
        <fullName evidence="1">Uncharacterized protein</fullName>
    </submittedName>
</protein>
<organism evidence="1 2">
    <name type="scientific">Candidatus Sulfuritelmatomonas gaucii</name>
    <dbReference type="NCBI Taxonomy" id="2043161"/>
    <lineage>
        <taxon>Bacteria</taxon>
        <taxon>Pseudomonadati</taxon>
        <taxon>Acidobacteriota</taxon>
        <taxon>Terriglobia</taxon>
        <taxon>Terriglobales</taxon>
        <taxon>Acidobacteriaceae</taxon>
        <taxon>Candidatus Sulfuritelmatomonas</taxon>
    </lineage>
</organism>
<reference evidence="2" key="1">
    <citation type="submission" date="2018-02" db="EMBL/GenBank/DDBJ databases">
        <authorList>
            <person name="Hausmann B."/>
        </authorList>
    </citation>
    <scope>NUCLEOTIDE SEQUENCE [LARGE SCALE GENOMIC DNA]</scope>
    <source>
        <strain evidence="2">Peat soil MAG SbA5</strain>
    </source>
</reference>
<dbReference type="EMBL" id="OKRB01000150">
    <property type="protein sequence ID" value="SPE31346.1"/>
    <property type="molecule type" value="Genomic_DNA"/>
</dbReference>
<evidence type="ECO:0000313" key="1">
    <source>
        <dbReference type="EMBL" id="SPE31346.1"/>
    </source>
</evidence>
<gene>
    <name evidence="1" type="ORF">SBA5_880014</name>
</gene>